<dbReference type="SMART" id="SM01091">
    <property type="entry name" value="CorC_HlyC"/>
    <property type="match status" value="1"/>
</dbReference>
<evidence type="ECO:0000256" key="11">
    <source>
        <dbReference type="SAM" id="Phobius"/>
    </source>
</evidence>
<comment type="similarity">
    <text evidence="2">Belongs to the UPF0053 family.</text>
</comment>
<keyword evidence="7 9" id="KW-0129">CBS domain</keyword>
<dbReference type="SUPFAM" id="SSF54631">
    <property type="entry name" value="CBS-domain pair"/>
    <property type="match status" value="1"/>
</dbReference>
<sequence>MAQHQWIELSIALVCALLAGLLSAADAALANMSRGRAEVLVEEGRSGARRAKQMADDPAPYVNTALFLRTTFEIVSIVLVGMVVYDHFRSEWQQALLTAGVMVLVSFILWGVAPRTIGRQKADKVLLSLGGLLSLLTTVFGPVASLMILIGNALTPGRGYTDGPFASEAELRDLVDQAEASDVIDSEEREMIHSVFELGDTIVREVMVPRTDVVFIDRSRNLRQGLSLALRSGFSRIPVVGEGLDDVLGILYLKDLVKRTFDNPGAEKTETVESIMRAPHFVPDSKPVSELLREMQTQRNHVVIVVDEFGGTAGVASIEDILEEIVGEIVDEYDPEPIPTQEVEPGVFRVAARLNVEELGDLFGMDLDDEDVDSVGGVMAKVLNMVPIPGSTVDYEGLRIVAETAGGRRHQIETCLVSRVPEDADEDETVEESHE</sequence>
<protein>
    <submittedName>
        <fullName evidence="14">Hemolysin family protein</fullName>
    </submittedName>
</protein>
<comment type="caution">
    <text evidence="14">The sequence shown here is derived from an EMBL/GenBank/DDBJ whole genome shotgun (WGS) entry which is preliminary data.</text>
</comment>
<evidence type="ECO:0000256" key="3">
    <source>
        <dbReference type="ARBA" id="ARBA00022475"/>
    </source>
</evidence>
<dbReference type="PROSITE" id="PS51846">
    <property type="entry name" value="CNNM"/>
    <property type="match status" value="1"/>
</dbReference>
<evidence type="ECO:0000256" key="4">
    <source>
        <dbReference type="ARBA" id="ARBA00022692"/>
    </source>
</evidence>
<dbReference type="InterPro" id="IPR005170">
    <property type="entry name" value="Transptr-assoc_dom"/>
</dbReference>
<keyword evidence="15" id="KW-1185">Reference proteome</keyword>
<dbReference type="Pfam" id="PF01595">
    <property type="entry name" value="CNNM"/>
    <property type="match status" value="1"/>
</dbReference>
<feature type="transmembrane region" description="Helical" evidence="11">
    <location>
        <begin position="125"/>
        <end position="150"/>
    </location>
</feature>
<keyword evidence="4 10" id="KW-0812">Transmembrane</keyword>
<keyword evidence="6 10" id="KW-1133">Transmembrane helix</keyword>
<evidence type="ECO:0000256" key="2">
    <source>
        <dbReference type="ARBA" id="ARBA00006337"/>
    </source>
</evidence>
<evidence type="ECO:0000259" key="12">
    <source>
        <dbReference type="PROSITE" id="PS51371"/>
    </source>
</evidence>
<dbReference type="PROSITE" id="PS51371">
    <property type="entry name" value="CBS"/>
    <property type="match status" value="2"/>
</dbReference>
<dbReference type="Gene3D" id="3.30.465.10">
    <property type="match status" value="1"/>
</dbReference>
<evidence type="ECO:0000256" key="7">
    <source>
        <dbReference type="ARBA" id="ARBA00023122"/>
    </source>
</evidence>
<evidence type="ECO:0000256" key="8">
    <source>
        <dbReference type="ARBA" id="ARBA00023136"/>
    </source>
</evidence>
<evidence type="ECO:0000256" key="1">
    <source>
        <dbReference type="ARBA" id="ARBA00004651"/>
    </source>
</evidence>
<gene>
    <name evidence="14" type="ORF">ACFP57_08900</name>
</gene>
<feature type="transmembrane region" description="Helical" evidence="11">
    <location>
        <begin position="95"/>
        <end position="113"/>
    </location>
</feature>
<dbReference type="InterPro" id="IPR002550">
    <property type="entry name" value="CNNM"/>
</dbReference>
<name>A0ABW1X220_9ACTN</name>
<dbReference type="SMART" id="SM00116">
    <property type="entry name" value="CBS"/>
    <property type="match status" value="2"/>
</dbReference>
<dbReference type="Pfam" id="PF03471">
    <property type="entry name" value="CorC_HlyC"/>
    <property type="match status" value="1"/>
</dbReference>
<evidence type="ECO:0000256" key="6">
    <source>
        <dbReference type="ARBA" id="ARBA00022989"/>
    </source>
</evidence>
<keyword evidence="3" id="KW-1003">Cell membrane</keyword>
<feature type="domain" description="CBS" evidence="12">
    <location>
        <begin position="207"/>
        <end position="267"/>
    </location>
</feature>
<evidence type="ECO:0000256" key="10">
    <source>
        <dbReference type="PROSITE-ProRule" id="PRU01193"/>
    </source>
</evidence>
<dbReference type="InterPro" id="IPR000644">
    <property type="entry name" value="CBS_dom"/>
</dbReference>
<dbReference type="EMBL" id="JBHSUA010000018">
    <property type="protein sequence ID" value="MFC6397093.1"/>
    <property type="molecule type" value="Genomic_DNA"/>
</dbReference>
<keyword evidence="8 10" id="KW-0472">Membrane</keyword>
<dbReference type="SUPFAM" id="SSF56176">
    <property type="entry name" value="FAD-binding/transporter-associated domain-like"/>
    <property type="match status" value="1"/>
</dbReference>
<dbReference type="Pfam" id="PF00571">
    <property type="entry name" value="CBS"/>
    <property type="match status" value="2"/>
</dbReference>
<organism evidence="14 15">
    <name type="scientific">Luteococcus sanguinis</name>
    <dbReference type="NCBI Taxonomy" id="174038"/>
    <lineage>
        <taxon>Bacteria</taxon>
        <taxon>Bacillati</taxon>
        <taxon>Actinomycetota</taxon>
        <taxon>Actinomycetes</taxon>
        <taxon>Propionibacteriales</taxon>
        <taxon>Propionibacteriaceae</taxon>
        <taxon>Luteococcus</taxon>
    </lineage>
</organism>
<dbReference type="InterPro" id="IPR046342">
    <property type="entry name" value="CBS_dom_sf"/>
</dbReference>
<reference evidence="15" key="1">
    <citation type="journal article" date="2019" name="Int. J. Syst. Evol. Microbiol.">
        <title>The Global Catalogue of Microorganisms (GCM) 10K type strain sequencing project: providing services to taxonomists for standard genome sequencing and annotation.</title>
        <authorList>
            <consortium name="The Broad Institute Genomics Platform"/>
            <consortium name="The Broad Institute Genome Sequencing Center for Infectious Disease"/>
            <person name="Wu L."/>
            <person name="Ma J."/>
        </authorList>
    </citation>
    <scope>NUCLEOTIDE SEQUENCE [LARGE SCALE GENOMIC DNA]</scope>
    <source>
        <strain evidence="15">CGMCC 1.15277</strain>
    </source>
</reference>
<dbReference type="RefSeq" id="WP_343884713.1">
    <property type="nucleotide sequence ID" value="NZ_BAAAKI010000003.1"/>
</dbReference>
<dbReference type="Gene3D" id="3.10.580.10">
    <property type="entry name" value="CBS-domain"/>
    <property type="match status" value="1"/>
</dbReference>
<keyword evidence="5" id="KW-0677">Repeat</keyword>
<proteinExistence type="inferred from homology"/>
<evidence type="ECO:0000313" key="15">
    <source>
        <dbReference type="Proteomes" id="UP001596266"/>
    </source>
</evidence>
<dbReference type="InterPro" id="IPR036318">
    <property type="entry name" value="FAD-bd_PCMH-like_sf"/>
</dbReference>
<evidence type="ECO:0000256" key="5">
    <source>
        <dbReference type="ARBA" id="ARBA00022737"/>
    </source>
</evidence>
<dbReference type="CDD" id="cd04590">
    <property type="entry name" value="CBS_pair_CorC_HlyC_assoc"/>
    <property type="match status" value="1"/>
</dbReference>
<evidence type="ECO:0000313" key="14">
    <source>
        <dbReference type="EMBL" id="MFC6397093.1"/>
    </source>
</evidence>
<dbReference type="InterPro" id="IPR016169">
    <property type="entry name" value="FAD-bd_PCMH_sub2"/>
</dbReference>
<comment type="subcellular location">
    <subcellularLocation>
        <location evidence="1">Cell membrane</location>
        <topology evidence="1">Multi-pass membrane protein</topology>
    </subcellularLocation>
</comment>
<dbReference type="Proteomes" id="UP001596266">
    <property type="component" value="Unassembled WGS sequence"/>
</dbReference>
<evidence type="ECO:0000256" key="9">
    <source>
        <dbReference type="PROSITE-ProRule" id="PRU00703"/>
    </source>
</evidence>
<dbReference type="PANTHER" id="PTHR22777">
    <property type="entry name" value="HEMOLYSIN-RELATED"/>
    <property type="match status" value="1"/>
</dbReference>
<evidence type="ECO:0000259" key="13">
    <source>
        <dbReference type="PROSITE" id="PS51846"/>
    </source>
</evidence>
<feature type="domain" description="CNNM transmembrane" evidence="13">
    <location>
        <begin position="1"/>
        <end position="188"/>
    </location>
</feature>
<dbReference type="InterPro" id="IPR044751">
    <property type="entry name" value="Ion_transp-like_CBS"/>
</dbReference>
<accession>A0ABW1X220</accession>
<feature type="domain" description="CBS" evidence="12">
    <location>
        <begin position="275"/>
        <end position="332"/>
    </location>
</feature>
<dbReference type="PANTHER" id="PTHR22777:SF32">
    <property type="entry name" value="UPF0053 INNER MEMBRANE PROTEIN YFJD"/>
    <property type="match status" value="1"/>
</dbReference>